<sequence>MIKDGPSGCVGFANPSGRMTSEIFVEWLKHFIKHSHCSKESKVLLVLDNHESHISVAALDLARENGITMLSFPPYCSHKLQPMDRSVYGPLKRYYNAACGNWLVSSPRPMTIYDIVPIVCETYGKAFTKSAGNG</sequence>
<gene>
    <name evidence="3" type="primary">LOC136074654</name>
</gene>
<protein>
    <submittedName>
        <fullName evidence="3">Uncharacterized protein LOC136074654</fullName>
    </submittedName>
</protein>
<keyword evidence="2" id="KW-1185">Reference proteome</keyword>
<evidence type="ECO:0000313" key="2">
    <source>
        <dbReference type="Proteomes" id="UP001652625"/>
    </source>
</evidence>
<organism evidence="2 3">
    <name type="scientific">Hydra vulgaris</name>
    <name type="common">Hydra</name>
    <name type="synonym">Hydra attenuata</name>
    <dbReference type="NCBI Taxonomy" id="6087"/>
    <lineage>
        <taxon>Eukaryota</taxon>
        <taxon>Metazoa</taxon>
        <taxon>Cnidaria</taxon>
        <taxon>Hydrozoa</taxon>
        <taxon>Hydroidolina</taxon>
        <taxon>Anthoathecata</taxon>
        <taxon>Aplanulata</taxon>
        <taxon>Hydridae</taxon>
        <taxon>Hydra</taxon>
    </lineage>
</organism>
<dbReference type="Gene3D" id="3.30.420.10">
    <property type="entry name" value="Ribonuclease H-like superfamily/Ribonuclease H"/>
    <property type="match status" value="1"/>
</dbReference>
<dbReference type="InterPro" id="IPR004875">
    <property type="entry name" value="DDE_SF_endonuclease_dom"/>
</dbReference>
<reference evidence="3" key="2">
    <citation type="submission" date="2025-08" db="UniProtKB">
        <authorList>
            <consortium name="RefSeq"/>
        </authorList>
    </citation>
    <scope>IDENTIFICATION</scope>
</reference>
<proteinExistence type="predicted"/>
<name>A0ABM4B2P2_HYDVU</name>
<evidence type="ECO:0000313" key="3">
    <source>
        <dbReference type="RefSeq" id="XP_065643065.1"/>
    </source>
</evidence>
<dbReference type="InterPro" id="IPR036397">
    <property type="entry name" value="RNaseH_sf"/>
</dbReference>
<dbReference type="Pfam" id="PF03184">
    <property type="entry name" value="DDE_1"/>
    <property type="match status" value="1"/>
</dbReference>
<dbReference type="GeneID" id="136074654"/>
<dbReference type="PANTHER" id="PTHR19303:SF71">
    <property type="entry name" value="ZINC FINGER PHD-TYPE DOMAIN-CONTAINING PROTEIN"/>
    <property type="match status" value="1"/>
</dbReference>
<reference evidence="2" key="1">
    <citation type="submission" date="2025-05" db="UniProtKB">
        <authorList>
            <consortium name="RefSeq"/>
        </authorList>
    </citation>
    <scope>NUCLEOTIDE SEQUENCE [LARGE SCALE GENOMIC DNA]</scope>
</reference>
<accession>A0ABM4B2P2</accession>
<dbReference type="InterPro" id="IPR050863">
    <property type="entry name" value="CenT-Element_Derived"/>
</dbReference>
<evidence type="ECO:0000259" key="1">
    <source>
        <dbReference type="Pfam" id="PF03184"/>
    </source>
</evidence>
<feature type="domain" description="DDE-1" evidence="1">
    <location>
        <begin position="11"/>
        <end position="106"/>
    </location>
</feature>
<dbReference type="Proteomes" id="UP001652625">
    <property type="component" value="Chromosome 01"/>
</dbReference>
<dbReference type="PANTHER" id="PTHR19303">
    <property type="entry name" value="TRANSPOSON"/>
    <property type="match status" value="1"/>
</dbReference>
<dbReference type="RefSeq" id="XP_065643065.1">
    <property type="nucleotide sequence ID" value="XM_065786993.1"/>
</dbReference>